<dbReference type="Proteomes" id="UP000256774">
    <property type="component" value="Unassembled WGS sequence"/>
</dbReference>
<dbReference type="InterPro" id="IPR029046">
    <property type="entry name" value="LolA/LolB/LppX"/>
</dbReference>
<dbReference type="Gene3D" id="2.50.20.10">
    <property type="entry name" value="Lipoprotein localisation LolA/LolB/LppX"/>
    <property type="match status" value="1"/>
</dbReference>
<evidence type="ECO:0000256" key="1">
    <source>
        <dbReference type="ARBA" id="ARBA00004418"/>
    </source>
</evidence>
<evidence type="ECO:0000313" key="12">
    <source>
        <dbReference type="Proteomes" id="UP000256774"/>
    </source>
</evidence>
<dbReference type="GO" id="GO:0044874">
    <property type="term" value="P:lipoprotein localization to outer membrane"/>
    <property type="evidence" value="ECO:0007669"/>
    <property type="project" value="UniProtKB-UniRule"/>
</dbReference>
<dbReference type="OrthoDB" id="9787361at2"/>
<dbReference type="Pfam" id="PF03548">
    <property type="entry name" value="LolA"/>
    <property type="match status" value="1"/>
</dbReference>
<comment type="subcellular location">
    <subcellularLocation>
        <location evidence="1 10">Periplasm</location>
    </subcellularLocation>
</comment>
<dbReference type="InterPro" id="IPR018323">
    <property type="entry name" value="OM_lipoprot_carrier_LolA_Pbac"/>
</dbReference>
<dbReference type="RefSeq" id="WP_116208793.1">
    <property type="nucleotide sequence ID" value="NZ_QUNR01000004.1"/>
</dbReference>
<proteinExistence type="inferred from homology"/>
<keyword evidence="5 10" id="KW-0813">Transport</keyword>
<dbReference type="GO" id="GO:0030288">
    <property type="term" value="C:outer membrane-bounded periplasmic space"/>
    <property type="evidence" value="ECO:0007669"/>
    <property type="project" value="TreeGrafter"/>
</dbReference>
<dbReference type="InterPro" id="IPR004564">
    <property type="entry name" value="OM_lipoprot_carrier_LolA-like"/>
</dbReference>
<evidence type="ECO:0000256" key="5">
    <source>
        <dbReference type="ARBA" id="ARBA00022448"/>
    </source>
</evidence>
<dbReference type="GO" id="GO:0042953">
    <property type="term" value="P:lipoprotein transport"/>
    <property type="evidence" value="ECO:0007669"/>
    <property type="project" value="InterPro"/>
</dbReference>
<feature type="chain" id="PRO_5017839923" description="Outer-membrane lipoprotein carrier protein" evidence="10">
    <location>
        <begin position="22"/>
        <end position="236"/>
    </location>
</feature>
<evidence type="ECO:0000256" key="9">
    <source>
        <dbReference type="ARBA" id="ARBA00023186"/>
    </source>
</evidence>
<feature type="signal peptide" evidence="10">
    <location>
        <begin position="1"/>
        <end position="21"/>
    </location>
</feature>
<evidence type="ECO:0000256" key="2">
    <source>
        <dbReference type="ARBA" id="ARBA00007615"/>
    </source>
</evidence>
<evidence type="ECO:0000256" key="8">
    <source>
        <dbReference type="ARBA" id="ARBA00022927"/>
    </source>
</evidence>
<evidence type="ECO:0000256" key="4">
    <source>
        <dbReference type="ARBA" id="ARBA00014035"/>
    </source>
</evidence>
<keyword evidence="8 10" id="KW-0653">Protein transport</keyword>
<comment type="similarity">
    <text evidence="2 10">Belongs to the LolA family.</text>
</comment>
<dbReference type="AlphaFoldDB" id="A0A3E0H3N5"/>
<evidence type="ECO:0000256" key="6">
    <source>
        <dbReference type="ARBA" id="ARBA00022729"/>
    </source>
</evidence>
<dbReference type="CDD" id="cd16325">
    <property type="entry name" value="LolA"/>
    <property type="match status" value="1"/>
</dbReference>
<keyword evidence="11" id="KW-0449">Lipoprotein</keyword>
<accession>A0A3E0H3N5</accession>
<evidence type="ECO:0000256" key="7">
    <source>
        <dbReference type="ARBA" id="ARBA00022764"/>
    </source>
</evidence>
<evidence type="ECO:0000256" key="10">
    <source>
        <dbReference type="HAMAP-Rule" id="MF_00240"/>
    </source>
</evidence>
<comment type="caution">
    <text evidence="11">The sequence shown here is derived from an EMBL/GenBank/DDBJ whole genome shotgun (WGS) entry which is preliminary data.</text>
</comment>
<dbReference type="PANTHER" id="PTHR35869">
    <property type="entry name" value="OUTER-MEMBRANE LIPOPROTEIN CARRIER PROTEIN"/>
    <property type="match status" value="1"/>
</dbReference>
<keyword evidence="6 10" id="KW-0732">Signal</keyword>
<reference evidence="11 12" key="1">
    <citation type="submission" date="2018-08" db="EMBL/GenBank/DDBJ databases">
        <title>Genomic Encyclopedia of Type Strains, Phase IV (KMG-IV): sequencing the most valuable type-strain genomes for metagenomic binning, comparative biology and taxonomic classification.</title>
        <authorList>
            <person name="Goeker M."/>
        </authorList>
    </citation>
    <scope>NUCLEOTIDE SEQUENCE [LARGE SCALE GENOMIC DNA]</scope>
    <source>
        <strain evidence="11 12">DSM 26022</strain>
    </source>
</reference>
<keyword evidence="9 10" id="KW-0143">Chaperone</keyword>
<keyword evidence="7 10" id="KW-0574">Periplasm</keyword>
<gene>
    <name evidence="10" type="primary">lolA</name>
    <name evidence="11" type="ORF">DFR26_1987</name>
</gene>
<dbReference type="NCBIfam" id="TIGR00547">
    <property type="entry name" value="lolA"/>
    <property type="match status" value="1"/>
</dbReference>
<dbReference type="HAMAP" id="MF_00240">
    <property type="entry name" value="LolA"/>
    <property type="match status" value="1"/>
</dbReference>
<comment type="subunit">
    <text evidence="3 10">Monomer.</text>
</comment>
<protein>
    <recommendedName>
        <fullName evidence="4 10">Outer-membrane lipoprotein carrier protein</fullName>
    </recommendedName>
</protein>
<evidence type="ECO:0000313" key="11">
    <source>
        <dbReference type="EMBL" id="REH36847.1"/>
    </source>
</evidence>
<dbReference type="EMBL" id="QUNR01000004">
    <property type="protein sequence ID" value="REH36847.1"/>
    <property type="molecule type" value="Genomic_DNA"/>
</dbReference>
<dbReference type="SUPFAM" id="SSF89392">
    <property type="entry name" value="Prokaryotic lipoproteins and lipoprotein localization factors"/>
    <property type="match status" value="1"/>
</dbReference>
<comment type="function">
    <text evidence="10">Participates in the translocation of lipoproteins from the inner membrane to the outer membrane. Only forms a complex with a lipoprotein if the residue after the N-terminal Cys is not an aspartate (The Asp acts as a targeting signal to indicate that the lipoprotein should stay in the inner membrane).</text>
</comment>
<name>A0A3E0H3N5_9GAMM</name>
<sequence length="236" mass="25608" precursor="true">MTAFTRLTAVAFGLAAMSAIAAPAPPTAKPPIAIKVATPEQARQAAYTPAQEQAASAALAARLAAMKTLSTSFTQTTQSRGAPDKVLTGTLQARKPGQFRWEVKQPFSQLIVADGTSVFIYDPDLQQLLVRPLGEAWGETPALLFTGDASQLAEQFRVRDSQRGAMTTYHLTPRAKDSLFTELNLSFKGDLPHAMTLLDAGNQRTEVAFFKPQRNITLRDEQFSFTPPAGTDIIRE</sequence>
<keyword evidence="12" id="KW-1185">Reference proteome</keyword>
<evidence type="ECO:0000256" key="3">
    <source>
        <dbReference type="ARBA" id="ARBA00011245"/>
    </source>
</evidence>
<organism evidence="11 12">
    <name type="scientific">Paraperlucidibaca baekdonensis</name>
    <dbReference type="NCBI Taxonomy" id="748120"/>
    <lineage>
        <taxon>Bacteria</taxon>
        <taxon>Pseudomonadati</taxon>
        <taxon>Pseudomonadota</taxon>
        <taxon>Gammaproteobacteria</taxon>
        <taxon>Moraxellales</taxon>
        <taxon>Moraxellaceae</taxon>
        <taxon>Paraperlucidibaca</taxon>
    </lineage>
</organism>
<dbReference type="PANTHER" id="PTHR35869:SF1">
    <property type="entry name" value="OUTER-MEMBRANE LIPOPROTEIN CARRIER PROTEIN"/>
    <property type="match status" value="1"/>
</dbReference>